<protein>
    <submittedName>
        <fullName evidence="2">Uncharacterized protein</fullName>
    </submittedName>
</protein>
<organism evidence="2 3">
    <name type="scientific">Araneus ventricosus</name>
    <name type="common">Orbweaver spider</name>
    <name type="synonym">Epeira ventricosa</name>
    <dbReference type="NCBI Taxonomy" id="182803"/>
    <lineage>
        <taxon>Eukaryota</taxon>
        <taxon>Metazoa</taxon>
        <taxon>Ecdysozoa</taxon>
        <taxon>Arthropoda</taxon>
        <taxon>Chelicerata</taxon>
        <taxon>Arachnida</taxon>
        <taxon>Araneae</taxon>
        <taxon>Araneomorphae</taxon>
        <taxon>Entelegynae</taxon>
        <taxon>Araneoidea</taxon>
        <taxon>Araneidae</taxon>
        <taxon>Araneus</taxon>
    </lineage>
</organism>
<sequence length="77" mass="8430">MSGSTDEDSTDHERDSSVPSGRKKSARVPDTTKTAQSSQPKGVGGVEAVEDLIKQIRDFHSKPDLAEFLIQKLQFLT</sequence>
<dbReference type="EMBL" id="BGPR01080359">
    <property type="protein sequence ID" value="GBL78408.1"/>
    <property type="molecule type" value="Genomic_DNA"/>
</dbReference>
<dbReference type="Proteomes" id="UP000499080">
    <property type="component" value="Unassembled WGS sequence"/>
</dbReference>
<reference evidence="2 3" key="1">
    <citation type="journal article" date="2019" name="Sci. Rep.">
        <title>Orb-weaving spider Araneus ventricosus genome elucidates the spidroin gene catalogue.</title>
        <authorList>
            <person name="Kono N."/>
            <person name="Nakamura H."/>
            <person name="Ohtoshi R."/>
            <person name="Moran D.A.P."/>
            <person name="Shinohara A."/>
            <person name="Yoshida Y."/>
            <person name="Fujiwara M."/>
            <person name="Mori M."/>
            <person name="Tomita M."/>
            <person name="Arakawa K."/>
        </authorList>
    </citation>
    <scope>NUCLEOTIDE SEQUENCE [LARGE SCALE GENOMIC DNA]</scope>
</reference>
<evidence type="ECO:0000256" key="1">
    <source>
        <dbReference type="SAM" id="MobiDB-lite"/>
    </source>
</evidence>
<accession>A0A4Y2AF45</accession>
<feature type="compositionally biased region" description="Polar residues" evidence="1">
    <location>
        <begin position="31"/>
        <end position="40"/>
    </location>
</feature>
<evidence type="ECO:0000313" key="2">
    <source>
        <dbReference type="EMBL" id="GBL78408.1"/>
    </source>
</evidence>
<evidence type="ECO:0000313" key="3">
    <source>
        <dbReference type="Proteomes" id="UP000499080"/>
    </source>
</evidence>
<feature type="region of interest" description="Disordered" evidence="1">
    <location>
        <begin position="1"/>
        <end position="46"/>
    </location>
</feature>
<dbReference type="AlphaFoldDB" id="A0A4Y2AF45"/>
<comment type="caution">
    <text evidence="2">The sequence shown here is derived from an EMBL/GenBank/DDBJ whole genome shotgun (WGS) entry which is preliminary data.</text>
</comment>
<name>A0A4Y2AF45_ARAVE</name>
<keyword evidence="3" id="KW-1185">Reference proteome</keyword>
<proteinExistence type="predicted"/>
<gene>
    <name evidence="2" type="ORF">AVEN_136068_1</name>
</gene>
<feature type="compositionally biased region" description="Acidic residues" evidence="1">
    <location>
        <begin position="1"/>
        <end position="10"/>
    </location>
</feature>